<evidence type="ECO:0000313" key="2">
    <source>
        <dbReference type="EMBL" id="CAE7335711.1"/>
    </source>
</evidence>
<name>A0A812PAL3_9DINO</name>
<comment type="caution">
    <text evidence="2">The sequence shown here is derived from an EMBL/GenBank/DDBJ whole genome shotgun (WGS) entry which is preliminary data.</text>
</comment>
<dbReference type="EMBL" id="CAJNDS010002115">
    <property type="protein sequence ID" value="CAE7335711.1"/>
    <property type="molecule type" value="Genomic_DNA"/>
</dbReference>
<sequence length="136" mass="14742">MSKEFTQAIMEVRSDQEIPKHETAQSGHALDVSAGSSRWDAAFVEDEDDPMVEWNFDADLSSEPKEASCLVLSPVALEGGHEGSPASPLSMSYGFVRDSFASATDLFDRAEEASQGDAGCREMAVARESSYITHSF</sequence>
<accession>A0A812PAL3</accession>
<reference evidence="2" key="1">
    <citation type="submission" date="2021-02" db="EMBL/GenBank/DDBJ databases">
        <authorList>
            <person name="Dougan E. K."/>
            <person name="Rhodes N."/>
            <person name="Thang M."/>
            <person name="Chan C."/>
        </authorList>
    </citation>
    <scope>NUCLEOTIDE SEQUENCE</scope>
</reference>
<evidence type="ECO:0000256" key="1">
    <source>
        <dbReference type="SAM" id="MobiDB-lite"/>
    </source>
</evidence>
<feature type="compositionally biased region" description="Basic and acidic residues" evidence="1">
    <location>
        <begin position="12"/>
        <end position="23"/>
    </location>
</feature>
<proteinExistence type="predicted"/>
<dbReference type="Proteomes" id="UP000604046">
    <property type="component" value="Unassembled WGS sequence"/>
</dbReference>
<evidence type="ECO:0000313" key="3">
    <source>
        <dbReference type="Proteomes" id="UP000604046"/>
    </source>
</evidence>
<dbReference type="AlphaFoldDB" id="A0A812PAL3"/>
<protein>
    <submittedName>
        <fullName evidence="2">Uncharacterized protein</fullName>
    </submittedName>
</protein>
<organism evidence="2 3">
    <name type="scientific">Symbiodinium natans</name>
    <dbReference type="NCBI Taxonomy" id="878477"/>
    <lineage>
        <taxon>Eukaryota</taxon>
        <taxon>Sar</taxon>
        <taxon>Alveolata</taxon>
        <taxon>Dinophyceae</taxon>
        <taxon>Suessiales</taxon>
        <taxon>Symbiodiniaceae</taxon>
        <taxon>Symbiodinium</taxon>
    </lineage>
</organism>
<feature type="region of interest" description="Disordered" evidence="1">
    <location>
        <begin position="12"/>
        <end position="33"/>
    </location>
</feature>
<gene>
    <name evidence="2" type="ORF">SNAT2548_LOCUS17560</name>
</gene>
<keyword evidence="3" id="KW-1185">Reference proteome</keyword>